<accession>A0A5J5IMG3</accession>
<dbReference type="PROSITE" id="PS51729">
    <property type="entry name" value="GNAT_YJDJ"/>
    <property type="match status" value="1"/>
</dbReference>
<gene>
    <name evidence="2" type="ORF">FW778_02425</name>
</gene>
<evidence type="ECO:0000313" key="2">
    <source>
        <dbReference type="EMBL" id="KAA9042245.1"/>
    </source>
</evidence>
<comment type="caution">
    <text evidence="2">The sequence shown here is derived from an EMBL/GenBank/DDBJ whole genome shotgun (WGS) entry which is preliminary data.</text>
</comment>
<name>A0A5J5IMG3_9BACT</name>
<protein>
    <submittedName>
        <fullName evidence="2">N-acetyltransferase</fullName>
    </submittedName>
</protein>
<dbReference type="PANTHER" id="PTHR31435:SF9">
    <property type="entry name" value="PROTEIN NATD1"/>
    <property type="match status" value="1"/>
</dbReference>
<evidence type="ECO:0000259" key="1">
    <source>
        <dbReference type="PROSITE" id="PS51729"/>
    </source>
</evidence>
<feature type="domain" description="N-acetyltransferase" evidence="1">
    <location>
        <begin position="1"/>
        <end position="74"/>
    </location>
</feature>
<reference evidence="2 3" key="1">
    <citation type="submission" date="2019-09" db="EMBL/GenBank/DDBJ databases">
        <title>Draft genome sequence of Ginsengibacter sp. BR5-29.</title>
        <authorList>
            <person name="Im W.-T."/>
        </authorList>
    </citation>
    <scope>NUCLEOTIDE SEQUENCE [LARGE SCALE GENOMIC DNA]</scope>
    <source>
        <strain evidence="2 3">BR5-29</strain>
    </source>
</reference>
<dbReference type="PANTHER" id="PTHR31435">
    <property type="entry name" value="PROTEIN NATD1"/>
    <property type="match status" value="1"/>
</dbReference>
<keyword evidence="2" id="KW-0808">Transferase</keyword>
<dbReference type="SUPFAM" id="SSF55729">
    <property type="entry name" value="Acyl-CoA N-acyltransferases (Nat)"/>
    <property type="match status" value="1"/>
</dbReference>
<dbReference type="Gene3D" id="3.40.630.30">
    <property type="match status" value="1"/>
</dbReference>
<dbReference type="InterPro" id="IPR045057">
    <property type="entry name" value="Gcn5-rel_NAT"/>
</dbReference>
<dbReference type="Proteomes" id="UP000326903">
    <property type="component" value="Unassembled WGS sequence"/>
</dbReference>
<keyword evidence="3" id="KW-1185">Reference proteome</keyword>
<proteinExistence type="predicted"/>
<dbReference type="GO" id="GO:0016740">
    <property type="term" value="F:transferase activity"/>
    <property type="evidence" value="ECO:0007669"/>
    <property type="project" value="UniProtKB-KW"/>
</dbReference>
<sequence length="78" mass="9149">MDGELATLQYRFYKNDIALMHTHVPERLKGRGLATALANFGLEWAKSQNKKVMVYCPFVSSYLKKRPEYNYLIDKNYV</sequence>
<dbReference type="InterPro" id="IPR031165">
    <property type="entry name" value="GNAT_YJDJ"/>
</dbReference>
<dbReference type="InterPro" id="IPR016181">
    <property type="entry name" value="Acyl_CoA_acyltransferase"/>
</dbReference>
<evidence type="ECO:0000313" key="3">
    <source>
        <dbReference type="Proteomes" id="UP000326903"/>
    </source>
</evidence>
<dbReference type="AlphaFoldDB" id="A0A5J5IMG3"/>
<organism evidence="2 3">
    <name type="scientific">Ginsengibacter hankyongi</name>
    <dbReference type="NCBI Taxonomy" id="2607284"/>
    <lineage>
        <taxon>Bacteria</taxon>
        <taxon>Pseudomonadati</taxon>
        <taxon>Bacteroidota</taxon>
        <taxon>Chitinophagia</taxon>
        <taxon>Chitinophagales</taxon>
        <taxon>Chitinophagaceae</taxon>
        <taxon>Ginsengibacter</taxon>
    </lineage>
</organism>
<dbReference type="EMBL" id="VYQF01000001">
    <property type="protein sequence ID" value="KAA9042245.1"/>
    <property type="molecule type" value="Genomic_DNA"/>
</dbReference>
<dbReference type="Pfam" id="PF14542">
    <property type="entry name" value="Acetyltransf_CG"/>
    <property type="match status" value="1"/>
</dbReference>